<dbReference type="AlphaFoldDB" id="A0A291E6C1"/>
<feature type="domain" description="OmpR/PhoB-type" evidence="4">
    <location>
        <begin position="1"/>
        <end position="102"/>
    </location>
</feature>
<evidence type="ECO:0000256" key="3">
    <source>
        <dbReference type="SAM" id="Phobius"/>
    </source>
</evidence>
<evidence type="ECO:0000313" key="7">
    <source>
        <dbReference type="Proteomes" id="UP000217979"/>
    </source>
</evidence>
<accession>A0A291E6C1</accession>
<dbReference type="Proteomes" id="UP000251197">
    <property type="component" value="Unassembled WGS sequence"/>
</dbReference>
<evidence type="ECO:0000256" key="2">
    <source>
        <dbReference type="PROSITE-ProRule" id="PRU01091"/>
    </source>
</evidence>
<reference evidence="6 8" key="2">
    <citation type="submission" date="2018-06" db="EMBL/GenBank/DDBJ databases">
        <authorList>
            <consortium name="Pathogen Informatics"/>
            <person name="Doyle S."/>
        </authorList>
    </citation>
    <scope>NUCLEOTIDE SEQUENCE [LARGE SCALE GENOMIC DNA]</scope>
    <source>
        <strain evidence="6 8">NCTC12120</strain>
    </source>
</reference>
<keyword evidence="3" id="KW-1133">Transmembrane helix</keyword>
<reference evidence="5 7" key="1">
    <citation type="submission" date="2017-09" db="EMBL/GenBank/DDBJ databases">
        <title>FDA dAtabase for Regulatory Grade micrObial Sequences (FDA-ARGOS): Supporting development and validation of Infectious Disease Dx tests.</title>
        <authorList>
            <person name="Minogue T."/>
            <person name="Wolcott M."/>
            <person name="Wasieloski L."/>
            <person name="Aguilar W."/>
            <person name="Moore D."/>
            <person name="Tallon L."/>
            <person name="Sadzewicz L."/>
            <person name="Ott S."/>
            <person name="Zhao X."/>
            <person name="Nagaraj S."/>
            <person name="Vavikolanu K."/>
            <person name="Aluvathingal J."/>
            <person name="Nadendla S."/>
            <person name="Sichtig H."/>
        </authorList>
    </citation>
    <scope>NUCLEOTIDE SEQUENCE [LARGE SCALE GENOMIC DNA]</scope>
    <source>
        <strain evidence="5 7">FDAARGOS_392</strain>
        <plasmid evidence="7">Plasmid unnamed</plasmid>
        <plasmid evidence="5">unnamed</plasmid>
    </source>
</reference>
<dbReference type="Proteomes" id="UP000217979">
    <property type="component" value="Plasmid unnamed"/>
</dbReference>
<dbReference type="InterPro" id="IPR036388">
    <property type="entry name" value="WH-like_DNA-bd_sf"/>
</dbReference>
<dbReference type="GO" id="GO:0006355">
    <property type="term" value="P:regulation of DNA-templated transcription"/>
    <property type="evidence" value="ECO:0007669"/>
    <property type="project" value="InterPro"/>
</dbReference>
<evidence type="ECO:0000256" key="1">
    <source>
        <dbReference type="ARBA" id="ARBA00023125"/>
    </source>
</evidence>
<dbReference type="RefSeq" id="WP_061277630.1">
    <property type="nucleotide sequence ID" value="NZ_CP023526.1"/>
</dbReference>
<evidence type="ECO:0000313" key="6">
    <source>
        <dbReference type="EMBL" id="SQC92128.1"/>
    </source>
</evidence>
<dbReference type="GO" id="GO:0000160">
    <property type="term" value="P:phosphorelay signal transduction system"/>
    <property type="evidence" value="ECO:0007669"/>
    <property type="project" value="InterPro"/>
</dbReference>
<dbReference type="InterPro" id="IPR001867">
    <property type="entry name" value="OmpR/PhoB-type_DNA-bd"/>
</dbReference>
<organism evidence="5 7">
    <name type="scientific">Cedecea neteri</name>
    <dbReference type="NCBI Taxonomy" id="158822"/>
    <lineage>
        <taxon>Bacteria</taxon>
        <taxon>Pseudomonadati</taxon>
        <taxon>Pseudomonadota</taxon>
        <taxon>Gammaproteobacteria</taxon>
        <taxon>Enterobacterales</taxon>
        <taxon>Enterobacteriaceae</taxon>
        <taxon>Cedecea</taxon>
    </lineage>
</organism>
<dbReference type="Gene3D" id="1.10.10.10">
    <property type="entry name" value="Winged helix-like DNA-binding domain superfamily/Winged helix DNA-binding domain"/>
    <property type="match status" value="1"/>
</dbReference>
<dbReference type="EMBL" id="CP023526">
    <property type="protein sequence ID" value="ATF95449.1"/>
    <property type="molecule type" value="Genomic_DNA"/>
</dbReference>
<protein>
    <submittedName>
        <fullName evidence="6">Transcriptional regulatory protein, C terminal</fullName>
    </submittedName>
    <submittedName>
        <fullName evidence="5">Winged helix family transcriptional regulator</fullName>
    </submittedName>
</protein>
<feature type="transmembrane region" description="Helical" evidence="3">
    <location>
        <begin position="135"/>
        <end position="153"/>
    </location>
</feature>
<dbReference type="SMART" id="SM00862">
    <property type="entry name" value="Trans_reg_C"/>
    <property type="match status" value="1"/>
</dbReference>
<dbReference type="CDD" id="cd00383">
    <property type="entry name" value="trans_reg_C"/>
    <property type="match status" value="1"/>
</dbReference>
<dbReference type="GO" id="GO:0003677">
    <property type="term" value="F:DNA binding"/>
    <property type="evidence" value="ECO:0007669"/>
    <property type="project" value="UniProtKB-UniRule"/>
</dbReference>
<dbReference type="InterPro" id="IPR016032">
    <property type="entry name" value="Sig_transdc_resp-reg_C-effctor"/>
</dbReference>
<evidence type="ECO:0000313" key="5">
    <source>
        <dbReference type="EMBL" id="ATF95449.1"/>
    </source>
</evidence>
<dbReference type="PROSITE" id="PS51755">
    <property type="entry name" value="OMPR_PHOB"/>
    <property type="match status" value="1"/>
</dbReference>
<proteinExistence type="predicted"/>
<keyword evidence="3" id="KW-0472">Membrane</keyword>
<feature type="DNA-binding region" description="OmpR/PhoB-type" evidence="2">
    <location>
        <begin position="1"/>
        <end position="102"/>
    </location>
</feature>
<dbReference type="SUPFAM" id="SSF46894">
    <property type="entry name" value="C-terminal effector domain of the bipartite response regulators"/>
    <property type="match status" value="1"/>
</dbReference>
<gene>
    <name evidence="5" type="ORF">CO704_25570</name>
    <name evidence="6" type="ORF">NCTC12120_05315</name>
</gene>
<geneLocation type="plasmid" evidence="5">
    <name>unnamed</name>
</geneLocation>
<name>A0A291E6C1_9ENTR</name>
<dbReference type="EMBL" id="UAVU01000009">
    <property type="protein sequence ID" value="SQC92128.1"/>
    <property type="molecule type" value="Genomic_DNA"/>
</dbReference>
<sequence length="256" mass="29651">MQYSVDNKIIVTQSGITTPDDESTQFIISAVPLRLLTYFVKNSNRLITREEIYYHVWEMHDLTPSGTALATQMSYLRKILSSYGLGDDVLITKPKLGFIFNATITQTTGISETIHNEIEEENEEIKEKKNYNNTICYIVIFCAVLTTIAYLLFFKTEKESDINWHTLNTIKGCHVYIMNPDISQTVSMYYQKKAYEFITKNGLRCDADDMVLINIQHPDTNGHDNVYETKQFYSYCKKMKENYICDNTYFSAGKID</sequence>
<evidence type="ECO:0000313" key="8">
    <source>
        <dbReference type="Proteomes" id="UP000251197"/>
    </source>
</evidence>
<keyword evidence="1 2" id="KW-0238">DNA-binding</keyword>
<evidence type="ECO:0000259" key="4">
    <source>
        <dbReference type="PROSITE" id="PS51755"/>
    </source>
</evidence>
<dbReference type="Pfam" id="PF00486">
    <property type="entry name" value="Trans_reg_C"/>
    <property type="match status" value="1"/>
</dbReference>
<keyword evidence="5" id="KW-0614">Plasmid</keyword>
<keyword evidence="3" id="KW-0812">Transmembrane</keyword>